<dbReference type="InterPro" id="IPR001296">
    <property type="entry name" value="Glyco_trans_1"/>
</dbReference>
<accession>A0A0P0D4X3</accession>
<dbReference type="Gene3D" id="3.40.50.2000">
    <property type="entry name" value="Glycogen Phosphorylase B"/>
    <property type="match status" value="1"/>
</dbReference>
<keyword evidence="3" id="KW-0808">Transferase</keyword>
<evidence type="ECO:0000256" key="1">
    <source>
        <dbReference type="SAM" id="Coils"/>
    </source>
</evidence>
<dbReference type="OrthoDB" id="9806653at2"/>
<organism evidence="3 4">
    <name type="scientific">Pseudalgibacter alginicilyticus</name>
    <dbReference type="NCBI Taxonomy" id="1736674"/>
    <lineage>
        <taxon>Bacteria</taxon>
        <taxon>Pseudomonadati</taxon>
        <taxon>Bacteroidota</taxon>
        <taxon>Flavobacteriia</taxon>
        <taxon>Flavobacteriales</taxon>
        <taxon>Flavobacteriaceae</taxon>
        <taxon>Pseudalgibacter</taxon>
    </lineage>
</organism>
<dbReference type="PANTHER" id="PTHR46656">
    <property type="entry name" value="PUTATIVE-RELATED"/>
    <property type="match status" value="1"/>
</dbReference>
<dbReference type="STRING" id="1736674.APS56_08790"/>
<dbReference type="GO" id="GO:0016757">
    <property type="term" value="F:glycosyltransferase activity"/>
    <property type="evidence" value="ECO:0007669"/>
    <property type="project" value="InterPro"/>
</dbReference>
<evidence type="ECO:0000313" key="4">
    <source>
        <dbReference type="Proteomes" id="UP000057981"/>
    </source>
</evidence>
<dbReference type="RefSeq" id="WP_054727270.1">
    <property type="nucleotide sequence ID" value="NZ_CP012898.1"/>
</dbReference>
<dbReference type="EMBL" id="CP012898">
    <property type="protein sequence ID" value="ALJ05213.1"/>
    <property type="molecule type" value="Genomic_DNA"/>
</dbReference>
<feature type="coiled-coil region" evidence="1">
    <location>
        <begin position="373"/>
        <end position="400"/>
    </location>
</feature>
<dbReference type="KEGG" id="ahz:APS56_08790"/>
<dbReference type="CDD" id="cd01635">
    <property type="entry name" value="Glycosyltransferase_GTB-type"/>
    <property type="match status" value="1"/>
</dbReference>
<dbReference type="Pfam" id="PF00534">
    <property type="entry name" value="Glycos_transf_1"/>
    <property type="match status" value="1"/>
</dbReference>
<keyword evidence="1" id="KW-0175">Coiled coil</keyword>
<gene>
    <name evidence="3" type="ORF">APS56_08790</name>
</gene>
<sequence length="420" mass="48791">MKTNNLGINIVGYTKGIFGLGEAVRLNIEAAEIANISLNLIDFEKLKKNTHYKYNFDYKINLIQISLNDLDRFFSVIDPLFFQDKYTILFLVWESEYIPTKLKNTINLFNEIWTPSLYCKNIFKKVYDGPIITVPHPVEASLKPLNTRKSMVFNKDKFSYLFVFSYHSSIERKNPFHLIEAFKKAFKNNDNVELIIKTSGSNRHKKLEKKLLKSISNQKNIQIIDIDLDKNEILHLINNCDSYISMHHSEGFGLTLAEAMYFGKPTIATNYSGNTEFMNHNNSFLVDYELGLIENPDSNFPSETLWANPKLDHTIEQLKAVYQNADLRKKKAENATFFIKEKLSFNAIGSIMRNRLNHLHINFKDLNSNKNQNAYLLNQLQLAKAEITILEKELRSMKKNIIIRFIMKIKKGVRKLKGKV</sequence>
<dbReference type="AlphaFoldDB" id="A0A0P0D4X3"/>
<protein>
    <submittedName>
        <fullName evidence="3">Glycosyl transferase family 1</fullName>
    </submittedName>
</protein>
<dbReference type="PATRIC" id="fig|1736674.3.peg.1796"/>
<keyword evidence="4" id="KW-1185">Reference proteome</keyword>
<evidence type="ECO:0000313" key="3">
    <source>
        <dbReference type="EMBL" id="ALJ05213.1"/>
    </source>
</evidence>
<dbReference type="SUPFAM" id="SSF53756">
    <property type="entry name" value="UDP-Glycosyltransferase/glycogen phosphorylase"/>
    <property type="match status" value="1"/>
</dbReference>
<dbReference type="PANTHER" id="PTHR46656:SF3">
    <property type="entry name" value="PUTATIVE-RELATED"/>
    <property type="match status" value="1"/>
</dbReference>
<name>A0A0P0D4X3_9FLAO</name>
<evidence type="ECO:0000259" key="2">
    <source>
        <dbReference type="Pfam" id="PF00534"/>
    </source>
</evidence>
<dbReference type="Proteomes" id="UP000057981">
    <property type="component" value="Chromosome"/>
</dbReference>
<feature type="domain" description="Glycosyl transferase family 1" evidence="2">
    <location>
        <begin position="161"/>
        <end position="286"/>
    </location>
</feature>
<proteinExistence type="predicted"/>
<reference evidence="3 4" key="1">
    <citation type="submission" date="2015-10" db="EMBL/GenBank/DDBJ databases">
        <authorList>
            <person name="Gilbert D.G."/>
        </authorList>
    </citation>
    <scope>NUCLEOTIDE SEQUENCE [LARGE SCALE GENOMIC DNA]</scope>
    <source>
        <strain evidence="4">HZ-22</strain>
    </source>
</reference>